<name>A0A547PIL9_9RHOB</name>
<gene>
    <name evidence="1" type="ORF">FEV53_19665</name>
</gene>
<keyword evidence="2" id="KW-1185">Reference proteome</keyword>
<dbReference type="RefSeq" id="WP_142836344.1">
    <property type="nucleotide sequence ID" value="NZ_VFSV01000096.1"/>
</dbReference>
<reference evidence="1 2" key="1">
    <citation type="submission" date="2019-06" db="EMBL/GenBank/DDBJ databases">
        <title>Paenimaribius caenipelagi gen. nov., sp. nov., isolated from a tidal flat.</title>
        <authorList>
            <person name="Yoon J.-H."/>
        </authorList>
    </citation>
    <scope>NUCLEOTIDE SEQUENCE [LARGE SCALE GENOMIC DNA]</scope>
    <source>
        <strain evidence="1 2">JBTF-M29</strain>
    </source>
</reference>
<protein>
    <submittedName>
        <fullName evidence="1">Uncharacterized protein</fullName>
    </submittedName>
</protein>
<proteinExistence type="predicted"/>
<comment type="caution">
    <text evidence="1">The sequence shown here is derived from an EMBL/GenBank/DDBJ whole genome shotgun (WGS) entry which is preliminary data.</text>
</comment>
<dbReference type="EMBL" id="VFSV01000096">
    <property type="protein sequence ID" value="TRD13987.1"/>
    <property type="molecule type" value="Genomic_DNA"/>
</dbReference>
<evidence type="ECO:0000313" key="2">
    <source>
        <dbReference type="Proteomes" id="UP000318590"/>
    </source>
</evidence>
<dbReference type="OrthoDB" id="7765631at2"/>
<evidence type="ECO:0000313" key="1">
    <source>
        <dbReference type="EMBL" id="TRD13987.1"/>
    </source>
</evidence>
<accession>A0A547PIL9</accession>
<organism evidence="1 2">
    <name type="scientific">Palleronia caenipelagi</name>
    <dbReference type="NCBI Taxonomy" id="2489174"/>
    <lineage>
        <taxon>Bacteria</taxon>
        <taxon>Pseudomonadati</taxon>
        <taxon>Pseudomonadota</taxon>
        <taxon>Alphaproteobacteria</taxon>
        <taxon>Rhodobacterales</taxon>
        <taxon>Roseobacteraceae</taxon>
        <taxon>Palleronia</taxon>
    </lineage>
</organism>
<sequence length="301" mass="34227">MLPERSGDFAQCRKLLSKPLNIVLFDQARRMPCDGVSPEFNGKITVPDQQFDRGLGHPEHSGGILPCHAGRRSLRLKISNFTAINHKRTQTPPFRQSTNKVQIAREDLLDDHDHRAFRVQGRSRDCFVMRWTLVHWNSAFGQFVEELIEREFGISLCGFAGLDIGPNVTAAKKLRERRLTRSYVTGCLFCVEHVFEICCDGSQHIRIVVIGQKVFPGRAVKRCEAQLYQTIRELGFGHTIFTGGRCKRVPIPPRTACPHDDLVLRNGKRLENVVPDNVANRLKIRAEVRPVQPVEKDLVVF</sequence>
<dbReference type="Proteomes" id="UP000318590">
    <property type="component" value="Unassembled WGS sequence"/>
</dbReference>
<dbReference type="AlphaFoldDB" id="A0A547PIL9"/>